<sequence length="399" mass="44038">MAHKAQSALPISAPTSLLTPIKVPQRLLMGPGPSNASPRVLAASALPLLGHLHKEFLDVMDEIKEGLRYIFQTNNSLTIAISGTGHAAMEAAIANVVERNDKVLVAVNGLWGARVFDLSSRYGAKVTTIKKPVGQVFTLEEIEEGLIRDKPKLFFITHAESSATVLQPLEGIGRLCHKHNCLLLVDTVASLGGIPIKVDELEIDIVYSGAQKCLSSPPGASPISFSPRAWDKVKNRKTKVESFYFDLIQLANYWGVDDQPRRYHHTGPISSFYALREGISILCNEGLENSWRRHKENSELLWNELQKLGLELYVKKKIARLPTVTAVNVPNGINWKEVATFIMQKYNLEISGGLGETAGKVWRIGLMGYNCTKENVQLITAAMYDALQQQRQGSVKSSL</sequence>
<organism evidence="12 13">
    <name type="scientific">Trichoplax adhaerens</name>
    <name type="common">Trichoplax reptans</name>
    <dbReference type="NCBI Taxonomy" id="10228"/>
    <lineage>
        <taxon>Eukaryota</taxon>
        <taxon>Metazoa</taxon>
        <taxon>Placozoa</taxon>
        <taxon>Uniplacotomia</taxon>
        <taxon>Trichoplacea</taxon>
        <taxon>Trichoplacidae</taxon>
        <taxon>Trichoplax</taxon>
    </lineage>
</organism>
<dbReference type="STRING" id="10228.B3RZH7"/>
<feature type="modified residue" description="N6-(pyridoxal phosphate)lysine" evidence="8">
    <location>
        <position position="212"/>
    </location>
</feature>
<evidence type="ECO:0000256" key="2">
    <source>
        <dbReference type="ARBA" id="ARBA00009236"/>
    </source>
</evidence>
<keyword evidence="5 6" id="KW-0663">Pyridoxal phosphate</keyword>
<dbReference type="GeneID" id="6754581"/>
<dbReference type="Pfam" id="PF00266">
    <property type="entry name" value="Aminotran_5"/>
    <property type="match status" value="1"/>
</dbReference>
<evidence type="ECO:0000256" key="5">
    <source>
        <dbReference type="ARBA" id="ARBA00022898"/>
    </source>
</evidence>
<dbReference type="Gene3D" id="3.40.640.10">
    <property type="entry name" value="Type I PLP-dependent aspartate aminotransferase-like (Major domain)"/>
    <property type="match status" value="1"/>
</dbReference>
<reference evidence="12 13" key="1">
    <citation type="journal article" date="2008" name="Nature">
        <title>The Trichoplax genome and the nature of placozoans.</title>
        <authorList>
            <person name="Srivastava M."/>
            <person name="Begovic E."/>
            <person name="Chapman J."/>
            <person name="Putnam N.H."/>
            <person name="Hellsten U."/>
            <person name="Kawashima T."/>
            <person name="Kuo A."/>
            <person name="Mitros T."/>
            <person name="Salamov A."/>
            <person name="Carpenter M.L."/>
            <person name="Signorovitch A.Y."/>
            <person name="Moreno M.A."/>
            <person name="Kamm K."/>
            <person name="Grimwood J."/>
            <person name="Schmutz J."/>
            <person name="Shapiro H."/>
            <person name="Grigoriev I.V."/>
            <person name="Buss L.W."/>
            <person name="Schierwater B."/>
            <person name="Dellaporta S.L."/>
            <person name="Rokhsar D.S."/>
        </authorList>
    </citation>
    <scope>NUCLEOTIDE SEQUENCE [LARGE SCALE GENOMIC DNA]</scope>
    <source>
        <strain evidence="12 13">Grell-BS-1999</strain>
    </source>
</reference>
<dbReference type="AlphaFoldDB" id="B3RZH7"/>
<dbReference type="GO" id="GO:0005777">
    <property type="term" value="C:peroxisome"/>
    <property type="evidence" value="ECO:0000318"/>
    <property type="project" value="GO_Central"/>
</dbReference>
<dbReference type="InParanoid" id="B3RZH7"/>
<dbReference type="Gene3D" id="3.90.1150.10">
    <property type="entry name" value="Aspartate Aminotransferase, domain 1"/>
    <property type="match status" value="1"/>
</dbReference>
<dbReference type="InterPro" id="IPR015421">
    <property type="entry name" value="PyrdxlP-dep_Trfase_major"/>
</dbReference>
<keyword evidence="13" id="KW-1185">Reference proteome</keyword>
<dbReference type="KEGG" id="tad:TRIADDRAFT_26208"/>
<evidence type="ECO:0000256" key="1">
    <source>
        <dbReference type="ARBA" id="ARBA00001933"/>
    </source>
</evidence>
<keyword evidence="4" id="KW-0808">Transferase</keyword>
<dbReference type="HOGENOM" id="CLU_027686_0_0_1"/>
<evidence type="ECO:0000313" key="13">
    <source>
        <dbReference type="Proteomes" id="UP000009022"/>
    </source>
</evidence>
<dbReference type="eggNOG" id="KOG2862">
    <property type="taxonomic scope" value="Eukaryota"/>
</dbReference>
<dbReference type="PANTHER" id="PTHR21152">
    <property type="entry name" value="AMINOTRANSFERASE CLASS V"/>
    <property type="match status" value="1"/>
</dbReference>
<evidence type="ECO:0000256" key="7">
    <source>
        <dbReference type="PIRSR" id="PIRSR000524-1"/>
    </source>
</evidence>
<evidence type="ECO:0000256" key="8">
    <source>
        <dbReference type="PIRSR" id="PIRSR000524-50"/>
    </source>
</evidence>
<evidence type="ECO:0000259" key="11">
    <source>
        <dbReference type="Pfam" id="PF00266"/>
    </source>
</evidence>
<name>B3RZH7_TRIAD</name>
<evidence type="ECO:0000256" key="4">
    <source>
        <dbReference type="ARBA" id="ARBA00022679"/>
    </source>
</evidence>
<dbReference type="EMBL" id="DS985246">
    <property type="protein sequence ID" value="EDV24208.1"/>
    <property type="molecule type" value="Genomic_DNA"/>
</dbReference>
<proteinExistence type="inferred from homology"/>
<dbReference type="InterPro" id="IPR024169">
    <property type="entry name" value="SP_NH2Trfase/AEP_transaminase"/>
</dbReference>
<dbReference type="CTD" id="6754581"/>
<feature type="domain" description="Aminotransferase class V" evidence="11">
    <location>
        <begin position="50"/>
        <end position="377"/>
    </location>
</feature>
<dbReference type="FunFam" id="3.40.640.10:FF:000027">
    <property type="entry name" value="Serine--pyruvate aminotransferase, mitochondrial"/>
    <property type="match status" value="1"/>
</dbReference>
<keyword evidence="3" id="KW-0032">Aminotransferase</keyword>
<dbReference type="FunCoup" id="B3RZH7">
    <property type="interactions" value="260"/>
</dbReference>
<dbReference type="GO" id="GO:0019265">
    <property type="term" value="P:glycine biosynthetic process, by transamination of glyoxylate"/>
    <property type="evidence" value="ECO:0000318"/>
    <property type="project" value="GO_Central"/>
</dbReference>
<dbReference type="OMA" id="YEWDTPA"/>
<dbReference type="CDD" id="cd06451">
    <property type="entry name" value="AGAT_like"/>
    <property type="match status" value="1"/>
</dbReference>
<comment type="cofactor">
    <cofactor evidence="1 6 8 10">
        <name>pyridoxal 5'-phosphate</name>
        <dbReference type="ChEBI" id="CHEBI:597326"/>
    </cofactor>
</comment>
<dbReference type="EC" id="2.6.1.44" evidence="6"/>
<dbReference type="RefSeq" id="XP_002113734.1">
    <property type="nucleotide sequence ID" value="XM_002113698.1"/>
</dbReference>
<feature type="binding site" evidence="7">
    <location>
        <position position="363"/>
    </location>
    <ligand>
        <name>substrate</name>
    </ligand>
</feature>
<dbReference type="PhylomeDB" id="B3RZH7"/>
<dbReference type="GO" id="GO:0004760">
    <property type="term" value="F:L-serine-pyruvate transaminase activity"/>
    <property type="evidence" value="ECO:0000318"/>
    <property type="project" value="GO_Central"/>
</dbReference>
<dbReference type="PIRSF" id="PIRSF000524">
    <property type="entry name" value="SPT"/>
    <property type="match status" value="1"/>
</dbReference>
<evidence type="ECO:0000256" key="10">
    <source>
        <dbReference type="RuleBase" id="RU004504"/>
    </source>
</evidence>
<accession>B3RZH7</accession>
<evidence type="ECO:0000313" key="12">
    <source>
        <dbReference type="EMBL" id="EDV24208.1"/>
    </source>
</evidence>
<dbReference type="InterPro" id="IPR015422">
    <property type="entry name" value="PyrdxlP-dep_Trfase_small"/>
</dbReference>
<dbReference type="InterPro" id="IPR020578">
    <property type="entry name" value="Aminotrans_V_PyrdxlP_BS"/>
</dbReference>
<comment type="similarity">
    <text evidence="2 6 9">Belongs to the class-V pyridoxal-phosphate-dependent aminotransferase family.</text>
</comment>
<dbReference type="FunFam" id="3.90.1150.10:FF:000039">
    <property type="entry name" value="Serine--pyruvate aminotransferase"/>
    <property type="match status" value="1"/>
</dbReference>
<protein>
    <recommendedName>
        <fullName evidence="6">Alanine--glyoxylate aminotransferase</fullName>
        <ecNumber evidence="6">2.6.1.44</ecNumber>
    </recommendedName>
</protein>
<dbReference type="SUPFAM" id="SSF53383">
    <property type="entry name" value="PLP-dependent transferases"/>
    <property type="match status" value="1"/>
</dbReference>
<dbReference type="InterPro" id="IPR015424">
    <property type="entry name" value="PyrdxlP-dep_Trfase"/>
</dbReference>
<dbReference type="GO" id="GO:0008453">
    <property type="term" value="F:alanine-glyoxylate transaminase activity"/>
    <property type="evidence" value="ECO:0000318"/>
    <property type="project" value="GO_Central"/>
</dbReference>
<dbReference type="InterPro" id="IPR000192">
    <property type="entry name" value="Aminotrans_V_dom"/>
</dbReference>
<evidence type="ECO:0000256" key="6">
    <source>
        <dbReference type="PIRNR" id="PIRNR000524"/>
    </source>
</evidence>
<dbReference type="OrthoDB" id="7403325at2759"/>
<gene>
    <name evidence="12" type="ORF">TRIADDRAFT_26208</name>
</gene>
<dbReference type="PROSITE" id="PS00595">
    <property type="entry name" value="AA_TRANSFER_CLASS_5"/>
    <property type="match status" value="1"/>
</dbReference>
<comment type="catalytic activity">
    <reaction evidence="6">
        <text>glyoxylate + L-alanine = glycine + pyruvate</text>
        <dbReference type="Rhea" id="RHEA:24248"/>
        <dbReference type="ChEBI" id="CHEBI:15361"/>
        <dbReference type="ChEBI" id="CHEBI:36655"/>
        <dbReference type="ChEBI" id="CHEBI:57305"/>
        <dbReference type="ChEBI" id="CHEBI:57972"/>
        <dbReference type="EC" id="2.6.1.44"/>
    </reaction>
</comment>
<evidence type="ECO:0000256" key="9">
    <source>
        <dbReference type="RuleBase" id="RU004075"/>
    </source>
</evidence>
<dbReference type="Proteomes" id="UP000009022">
    <property type="component" value="Unassembled WGS sequence"/>
</dbReference>
<evidence type="ECO:0000256" key="3">
    <source>
        <dbReference type="ARBA" id="ARBA00022576"/>
    </source>
</evidence>
<dbReference type="PANTHER" id="PTHR21152:SF40">
    <property type="entry name" value="ALANINE--GLYOXYLATE AMINOTRANSFERASE"/>
    <property type="match status" value="1"/>
</dbReference>